<gene>
    <name evidence="2" type="primary">LOC106165939</name>
</gene>
<evidence type="ECO:0000313" key="1">
    <source>
        <dbReference type="Proteomes" id="UP000085678"/>
    </source>
</evidence>
<dbReference type="AlphaFoldDB" id="A0A1S3INH8"/>
<protein>
    <submittedName>
        <fullName evidence="2">Uncharacterized protein LOC106165939</fullName>
    </submittedName>
</protein>
<organism evidence="1 2">
    <name type="scientific">Lingula anatina</name>
    <name type="common">Brachiopod</name>
    <name type="synonym">Lingula unguis</name>
    <dbReference type="NCBI Taxonomy" id="7574"/>
    <lineage>
        <taxon>Eukaryota</taxon>
        <taxon>Metazoa</taxon>
        <taxon>Spiralia</taxon>
        <taxon>Lophotrochozoa</taxon>
        <taxon>Brachiopoda</taxon>
        <taxon>Linguliformea</taxon>
        <taxon>Lingulata</taxon>
        <taxon>Lingulida</taxon>
        <taxon>Linguloidea</taxon>
        <taxon>Lingulidae</taxon>
        <taxon>Lingula</taxon>
    </lineage>
</organism>
<keyword evidence="1" id="KW-1185">Reference proteome</keyword>
<dbReference type="InParanoid" id="A0A1S3INH8"/>
<reference evidence="2" key="1">
    <citation type="submission" date="2025-08" db="UniProtKB">
        <authorList>
            <consortium name="RefSeq"/>
        </authorList>
    </citation>
    <scope>IDENTIFICATION</scope>
    <source>
        <tissue evidence="2">Gonads</tissue>
    </source>
</reference>
<dbReference type="Proteomes" id="UP000085678">
    <property type="component" value="Unplaced"/>
</dbReference>
<dbReference type="KEGG" id="lak:106165939"/>
<sequence length="156" mass="16588">MTSAGTIYFTTPKATSTTTTPATTTTTTPMTSAGTIYFPYVSPNATVIPKWCGGALRQSPLTRPPVGWQMYYIGPDDRHLWSKTCSDLIQCIPGIGSASNVLRRGGNFGCWRGKQPLDPAATVRGSCKSNYQHTGKLADCSDCSYFGVCVNTSGGA</sequence>
<proteinExistence type="predicted"/>
<evidence type="ECO:0000313" key="2">
    <source>
        <dbReference type="RefSeq" id="XP_013399757.1"/>
    </source>
</evidence>
<dbReference type="RefSeq" id="XP_013399757.1">
    <property type="nucleotide sequence ID" value="XM_013544303.1"/>
</dbReference>
<dbReference type="OrthoDB" id="10016069at2759"/>
<accession>A0A1S3INH8</accession>
<dbReference type="GeneID" id="106165939"/>
<name>A0A1S3INH8_LINAN</name>